<comment type="function">
    <text evidence="9">Has a role in transport between endoplasmic reticulum and Golgi.</text>
</comment>
<sequence length="309" mass="35377">MYNPYGNAADSYQQQQNAQQQNMANLQHPQPIHHMTPQQQQQAQQQHPGQQQQQQQQQPLGSQFNFLNDPAAALASQFARSGFELSNQYIQENFGNIQGDIKYYFQVSNSYVFRKVLLILMPYQHKDWNRVATKDTGPNQFLPPTLDVNAPDLYIPLMSFVTYILLWAAFQGLNGEFHPQLFGYLASQTLAFSILDVAIFKTGLYLLSCPQSKIYDIISVSGYKYVSIVVLLCVKHLVGAYLGSFYYLIVLALIASLSIFLMRSLRFLILPQSNSMNNTINSKQRKIRIQFLFVYSVIIQGLIILYMCK</sequence>
<gene>
    <name evidence="11" type="primary">hrf1_0</name>
    <name evidence="11" type="ORF">Cantr_07604</name>
</gene>
<feature type="compositionally biased region" description="Low complexity" evidence="10">
    <location>
        <begin position="7"/>
        <end position="59"/>
    </location>
</feature>
<organism evidence="11 12">
    <name type="scientific">Candida viswanathii</name>
    <dbReference type="NCBI Taxonomy" id="5486"/>
    <lineage>
        <taxon>Eukaryota</taxon>
        <taxon>Fungi</taxon>
        <taxon>Dikarya</taxon>
        <taxon>Ascomycota</taxon>
        <taxon>Saccharomycotina</taxon>
        <taxon>Pichiomycetes</taxon>
        <taxon>Debaryomycetaceae</taxon>
        <taxon>Candida/Lodderomyces clade</taxon>
        <taxon>Candida</taxon>
    </lineage>
</organism>
<evidence type="ECO:0000256" key="10">
    <source>
        <dbReference type="SAM" id="MobiDB-lite"/>
    </source>
</evidence>
<dbReference type="STRING" id="5486.A0A367XZ87"/>
<keyword evidence="12" id="KW-1185">Reference proteome</keyword>
<dbReference type="Proteomes" id="UP000253472">
    <property type="component" value="Unassembled WGS sequence"/>
</dbReference>
<reference evidence="11 12" key="1">
    <citation type="submission" date="2018-06" db="EMBL/GenBank/DDBJ databases">
        <title>Whole genome sequencing of Candida tropicalis (genome annotated by CSBL at Korea University).</title>
        <authorList>
            <person name="Ahn J."/>
        </authorList>
    </citation>
    <scope>NUCLEOTIDE SEQUENCE [LARGE SCALE GENOMIC DNA]</scope>
    <source>
        <strain evidence="11 12">ATCC 20962</strain>
    </source>
</reference>
<dbReference type="GO" id="GO:0005793">
    <property type="term" value="C:endoplasmic reticulum-Golgi intermediate compartment"/>
    <property type="evidence" value="ECO:0007669"/>
    <property type="project" value="UniProtKB-UniRule"/>
</dbReference>
<comment type="similarity">
    <text evidence="1 9">Belongs to the YIF1 family.</text>
</comment>
<evidence type="ECO:0000313" key="12">
    <source>
        <dbReference type="Proteomes" id="UP000253472"/>
    </source>
</evidence>
<evidence type="ECO:0000256" key="7">
    <source>
        <dbReference type="ARBA" id="ARBA00023034"/>
    </source>
</evidence>
<dbReference type="GO" id="GO:0005789">
    <property type="term" value="C:endoplasmic reticulum membrane"/>
    <property type="evidence" value="ECO:0007669"/>
    <property type="project" value="UniProtKB-SubCell"/>
</dbReference>
<evidence type="ECO:0000256" key="8">
    <source>
        <dbReference type="ARBA" id="ARBA00023136"/>
    </source>
</evidence>
<feature type="region of interest" description="Disordered" evidence="10">
    <location>
        <begin position="1"/>
        <end position="59"/>
    </location>
</feature>
<evidence type="ECO:0000256" key="5">
    <source>
        <dbReference type="ARBA" id="ARBA00022927"/>
    </source>
</evidence>
<evidence type="ECO:0000256" key="9">
    <source>
        <dbReference type="RuleBase" id="RU368073"/>
    </source>
</evidence>
<feature type="transmembrane region" description="Helical" evidence="9">
    <location>
        <begin position="289"/>
        <end position="307"/>
    </location>
</feature>
<name>A0A367XZ87_9ASCO</name>
<keyword evidence="5 9" id="KW-0653">Protein transport</keyword>
<evidence type="ECO:0000313" key="11">
    <source>
        <dbReference type="EMBL" id="RCK58945.1"/>
    </source>
</evidence>
<evidence type="ECO:0000256" key="1">
    <source>
        <dbReference type="ARBA" id="ARBA00009727"/>
    </source>
</evidence>
<comment type="subcellular location">
    <subcellularLocation>
        <location evidence="9">Endoplasmic reticulum membrane</location>
        <topology evidence="9">Multi-pass membrane protein</topology>
    </subcellularLocation>
    <subcellularLocation>
        <location evidence="9">Golgi apparatus membrane</location>
        <topology evidence="9">Multi-pass membrane protein</topology>
    </subcellularLocation>
</comment>
<keyword evidence="8 9" id="KW-0472">Membrane</keyword>
<dbReference type="PANTHER" id="PTHR14083:SF0">
    <property type="entry name" value="YIP1D-INTERACTING FACTOR 1, ISOFORM C"/>
    <property type="match status" value="1"/>
</dbReference>
<dbReference type="GO" id="GO:0000139">
    <property type="term" value="C:Golgi membrane"/>
    <property type="evidence" value="ECO:0007669"/>
    <property type="project" value="UniProtKB-SubCell"/>
</dbReference>
<feature type="transmembrane region" description="Helical" evidence="9">
    <location>
        <begin position="244"/>
        <end position="269"/>
    </location>
</feature>
<feature type="transmembrane region" description="Helical" evidence="9">
    <location>
        <begin position="182"/>
        <end position="207"/>
    </location>
</feature>
<keyword evidence="2 9" id="KW-0813">Transport</keyword>
<dbReference type="PANTHER" id="PTHR14083">
    <property type="entry name" value="YIP1 INTERACTING FACTOR HOMOLOG YIF1 PROTEIN"/>
    <property type="match status" value="1"/>
</dbReference>
<keyword evidence="3 9" id="KW-0812">Transmembrane</keyword>
<keyword evidence="6 9" id="KW-1133">Transmembrane helix</keyword>
<dbReference type="GO" id="GO:0006888">
    <property type="term" value="P:endoplasmic reticulum to Golgi vesicle-mediated transport"/>
    <property type="evidence" value="ECO:0007669"/>
    <property type="project" value="UniProtKB-UniRule"/>
</dbReference>
<dbReference type="OrthoDB" id="337750at2759"/>
<keyword evidence="4 9" id="KW-0256">Endoplasmic reticulum</keyword>
<comment type="caution">
    <text evidence="11">The sequence shown here is derived from an EMBL/GenBank/DDBJ whole genome shotgun (WGS) entry which is preliminary data.</text>
</comment>
<dbReference type="GO" id="GO:0030134">
    <property type="term" value="C:COPII-coated ER to Golgi transport vesicle"/>
    <property type="evidence" value="ECO:0007669"/>
    <property type="project" value="TreeGrafter"/>
</dbReference>
<dbReference type="InterPro" id="IPR005578">
    <property type="entry name" value="Yif1_fam"/>
</dbReference>
<keyword evidence="7 9" id="KW-0333">Golgi apparatus</keyword>
<evidence type="ECO:0000256" key="3">
    <source>
        <dbReference type="ARBA" id="ARBA00022692"/>
    </source>
</evidence>
<dbReference type="Pfam" id="PF03878">
    <property type="entry name" value="YIF1"/>
    <property type="match status" value="1"/>
</dbReference>
<feature type="transmembrane region" description="Helical" evidence="9">
    <location>
        <begin position="214"/>
        <end position="238"/>
    </location>
</feature>
<proteinExistence type="inferred from homology"/>
<dbReference type="GO" id="GO:0015031">
    <property type="term" value="P:protein transport"/>
    <property type="evidence" value="ECO:0007669"/>
    <property type="project" value="UniProtKB-KW"/>
</dbReference>
<evidence type="ECO:0000256" key="6">
    <source>
        <dbReference type="ARBA" id="ARBA00022989"/>
    </source>
</evidence>
<evidence type="ECO:0000256" key="2">
    <source>
        <dbReference type="ARBA" id="ARBA00022448"/>
    </source>
</evidence>
<protein>
    <recommendedName>
        <fullName evidence="9">Protein YIF1</fullName>
    </recommendedName>
</protein>
<feature type="transmembrane region" description="Helical" evidence="9">
    <location>
        <begin position="153"/>
        <end position="170"/>
    </location>
</feature>
<evidence type="ECO:0000256" key="4">
    <source>
        <dbReference type="ARBA" id="ARBA00022824"/>
    </source>
</evidence>
<dbReference type="EMBL" id="QLNQ01000027">
    <property type="protein sequence ID" value="RCK58945.1"/>
    <property type="molecule type" value="Genomic_DNA"/>
</dbReference>
<accession>A0A367XZ87</accession>
<dbReference type="AlphaFoldDB" id="A0A367XZ87"/>